<organism evidence="2 3">
    <name type="scientific">Paralimibaculum aggregatum</name>
    <dbReference type="NCBI Taxonomy" id="3036245"/>
    <lineage>
        <taxon>Bacteria</taxon>
        <taxon>Pseudomonadati</taxon>
        <taxon>Pseudomonadota</taxon>
        <taxon>Alphaproteobacteria</taxon>
        <taxon>Rhodobacterales</taxon>
        <taxon>Paracoccaceae</taxon>
        <taxon>Paralimibaculum</taxon>
    </lineage>
</organism>
<evidence type="ECO:0000256" key="1">
    <source>
        <dbReference type="SAM" id="Phobius"/>
    </source>
</evidence>
<gene>
    <name evidence="2" type="ORF">LNKW23_39130</name>
</gene>
<protein>
    <submittedName>
        <fullName evidence="2">Uncharacterized protein</fullName>
    </submittedName>
</protein>
<feature type="transmembrane region" description="Helical" evidence="1">
    <location>
        <begin position="12"/>
        <end position="30"/>
    </location>
</feature>
<reference evidence="2 3" key="1">
    <citation type="submission" date="2023-04" db="EMBL/GenBank/DDBJ databases">
        <title>Marinoamorphus aggregata gen. nov., sp. Nov., isolate from tissue of brittle star Ophioplocus japonicus.</title>
        <authorList>
            <person name="Kawano K."/>
            <person name="Sawayama S."/>
            <person name="Nakagawa S."/>
        </authorList>
    </citation>
    <scope>NUCLEOTIDE SEQUENCE [LARGE SCALE GENOMIC DNA]</scope>
    <source>
        <strain evidence="2 3">NKW23</strain>
    </source>
</reference>
<keyword evidence="1" id="KW-1133">Transmembrane helix</keyword>
<dbReference type="EMBL" id="BSYI01000041">
    <property type="protein sequence ID" value="GMG84697.1"/>
    <property type="molecule type" value="Genomic_DNA"/>
</dbReference>
<comment type="caution">
    <text evidence="2">The sequence shown here is derived from an EMBL/GenBank/DDBJ whole genome shotgun (WGS) entry which is preliminary data.</text>
</comment>
<name>A0ABQ6LR27_9RHOB</name>
<dbReference type="RefSeq" id="WP_285673792.1">
    <property type="nucleotide sequence ID" value="NZ_BSYI01000041.1"/>
</dbReference>
<dbReference type="Proteomes" id="UP001239909">
    <property type="component" value="Unassembled WGS sequence"/>
</dbReference>
<feature type="transmembrane region" description="Helical" evidence="1">
    <location>
        <begin position="36"/>
        <end position="56"/>
    </location>
</feature>
<sequence>MIPEKLARLLPWAEPLATGLAALWLGWIGAGHAAAGNVFALLPLLGAAAAGTWAWASARRLRLRLRQAGLGPGLVQIEEGRVIYFGPETGGVAALDLLSAILVVADAEGGVARWVLEDERGGRLEIPGGALRAERLPDLFGALPGFAPDAVLRALATARAEGRAAPVWRRPATGPRIVRG</sequence>
<keyword evidence="1" id="KW-0472">Membrane</keyword>
<evidence type="ECO:0000313" key="2">
    <source>
        <dbReference type="EMBL" id="GMG84697.1"/>
    </source>
</evidence>
<keyword evidence="3" id="KW-1185">Reference proteome</keyword>
<keyword evidence="1" id="KW-0812">Transmembrane</keyword>
<evidence type="ECO:0000313" key="3">
    <source>
        <dbReference type="Proteomes" id="UP001239909"/>
    </source>
</evidence>
<accession>A0ABQ6LR27</accession>
<proteinExistence type="predicted"/>